<sequence>MSLFPKLKPICDDRGVRDHMNTWFDNYLQKNNSKCALKGQTDPPTVGYGGHIPKAVAANLSFGCTYNKGTRKSLSTFRSEILSHFARLNTPVEPLKKQPERIIPQVFDLSEQPISFRIFRNSGMVPNYAGHVHGQAFTDGRTQGDVTRNLEVCSHHYPSYGSYLKNKDLAQQYCATENA</sequence>
<dbReference type="Proteomes" id="UP001651158">
    <property type="component" value="Unassembled WGS sequence"/>
</dbReference>
<name>A0ABR4QQF5_9CEST</name>
<proteinExistence type="predicted"/>
<dbReference type="EMBL" id="JAKROA010000001">
    <property type="protein sequence ID" value="KAL5111854.1"/>
    <property type="molecule type" value="Genomic_DNA"/>
</dbReference>
<evidence type="ECO:0000313" key="1">
    <source>
        <dbReference type="EMBL" id="KAL5111854.1"/>
    </source>
</evidence>
<accession>A0ABR4QQF5</accession>
<comment type="caution">
    <text evidence="1">The sequence shown here is derived from an EMBL/GenBank/DDBJ whole genome shotgun (WGS) entry which is preliminary data.</text>
</comment>
<keyword evidence="2" id="KW-1185">Reference proteome</keyword>
<reference evidence="1 2" key="1">
    <citation type="journal article" date="2022" name="Front. Cell. Infect. Microbiol.">
        <title>The Genomes of Two Strains of Taenia crassiceps the Animal Model for the Study of Human Cysticercosis.</title>
        <authorList>
            <person name="Bobes R.J."/>
            <person name="Estrada K."/>
            <person name="Rios-Valencia D.G."/>
            <person name="Calderon-Gallegos A."/>
            <person name="de la Torre P."/>
            <person name="Carrero J.C."/>
            <person name="Sanchez-Flores A."/>
            <person name="Laclette J.P."/>
        </authorList>
    </citation>
    <scope>NUCLEOTIDE SEQUENCE [LARGE SCALE GENOMIC DNA]</scope>
    <source>
        <strain evidence="1">WFUcys</strain>
    </source>
</reference>
<evidence type="ECO:0000313" key="2">
    <source>
        <dbReference type="Proteomes" id="UP001651158"/>
    </source>
</evidence>
<organism evidence="1 2">
    <name type="scientific">Taenia crassiceps</name>
    <dbReference type="NCBI Taxonomy" id="6207"/>
    <lineage>
        <taxon>Eukaryota</taxon>
        <taxon>Metazoa</taxon>
        <taxon>Spiralia</taxon>
        <taxon>Lophotrochozoa</taxon>
        <taxon>Platyhelminthes</taxon>
        <taxon>Cestoda</taxon>
        <taxon>Eucestoda</taxon>
        <taxon>Cyclophyllidea</taxon>
        <taxon>Taeniidae</taxon>
        <taxon>Taenia</taxon>
    </lineage>
</organism>
<dbReference type="PANTHER" id="PTHR22146:SF17">
    <property type="entry name" value="PROTEIN FAM166B-LIKE PROTEIN"/>
    <property type="match status" value="1"/>
</dbReference>
<gene>
    <name evidence="1" type="ORF">TcWFU_003858</name>
</gene>
<protein>
    <submittedName>
        <fullName evidence="1">Uncharacterized protein</fullName>
    </submittedName>
</protein>
<dbReference type="PANTHER" id="PTHR22146">
    <property type="entry name" value="CAT EYE SYNDROME CRITICAL REGION PROTEIN 6"/>
    <property type="match status" value="1"/>
</dbReference>